<reference evidence="1" key="4">
    <citation type="submission" date="2019-03" db="UniProtKB">
        <authorList>
            <consortium name="EnsemblPlants"/>
        </authorList>
    </citation>
    <scope>IDENTIFICATION</scope>
</reference>
<sequence>CLADVALSCAVSPPQCPEALLNSDFSTMHVVHTNSLGF</sequence>
<organism evidence="1 2">
    <name type="scientific">Aegilops tauschii subsp. strangulata</name>
    <name type="common">Goatgrass</name>
    <dbReference type="NCBI Taxonomy" id="200361"/>
    <lineage>
        <taxon>Eukaryota</taxon>
        <taxon>Viridiplantae</taxon>
        <taxon>Streptophyta</taxon>
        <taxon>Embryophyta</taxon>
        <taxon>Tracheophyta</taxon>
        <taxon>Spermatophyta</taxon>
        <taxon>Magnoliopsida</taxon>
        <taxon>Liliopsida</taxon>
        <taxon>Poales</taxon>
        <taxon>Poaceae</taxon>
        <taxon>BOP clade</taxon>
        <taxon>Pooideae</taxon>
        <taxon>Triticodae</taxon>
        <taxon>Triticeae</taxon>
        <taxon>Triticinae</taxon>
        <taxon>Aegilops</taxon>
    </lineage>
</organism>
<evidence type="ECO:0000313" key="2">
    <source>
        <dbReference type="Proteomes" id="UP000015105"/>
    </source>
</evidence>
<reference evidence="1" key="5">
    <citation type="journal article" date="2021" name="G3 (Bethesda)">
        <title>Aegilops tauschii genome assembly Aet v5.0 features greater sequence contiguity and improved annotation.</title>
        <authorList>
            <person name="Wang L."/>
            <person name="Zhu T."/>
            <person name="Rodriguez J.C."/>
            <person name="Deal K.R."/>
            <person name="Dubcovsky J."/>
            <person name="McGuire P.E."/>
            <person name="Lux T."/>
            <person name="Spannagl M."/>
            <person name="Mayer K.F.X."/>
            <person name="Baldrich P."/>
            <person name="Meyers B.C."/>
            <person name="Huo N."/>
            <person name="Gu Y.Q."/>
            <person name="Zhou H."/>
            <person name="Devos K.M."/>
            <person name="Bennetzen J.L."/>
            <person name="Unver T."/>
            <person name="Budak H."/>
            <person name="Gulick P.J."/>
            <person name="Galiba G."/>
            <person name="Kalapos B."/>
            <person name="Nelson D.R."/>
            <person name="Li P."/>
            <person name="You F.M."/>
            <person name="Luo M.C."/>
            <person name="Dvorak J."/>
        </authorList>
    </citation>
    <scope>NUCLEOTIDE SEQUENCE [LARGE SCALE GENOMIC DNA]</scope>
    <source>
        <strain evidence="1">cv. AL8/78</strain>
    </source>
</reference>
<reference evidence="2" key="1">
    <citation type="journal article" date="2014" name="Science">
        <title>Ancient hybridizations among the ancestral genomes of bread wheat.</title>
        <authorList>
            <consortium name="International Wheat Genome Sequencing Consortium,"/>
            <person name="Marcussen T."/>
            <person name="Sandve S.R."/>
            <person name="Heier L."/>
            <person name="Spannagl M."/>
            <person name="Pfeifer M."/>
            <person name="Jakobsen K.S."/>
            <person name="Wulff B.B."/>
            <person name="Steuernagel B."/>
            <person name="Mayer K.F."/>
            <person name="Olsen O.A."/>
        </authorList>
    </citation>
    <scope>NUCLEOTIDE SEQUENCE [LARGE SCALE GENOMIC DNA]</scope>
    <source>
        <strain evidence="2">cv. AL8/78</strain>
    </source>
</reference>
<evidence type="ECO:0000313" key="1">
    <source>
        <dbReference type="EnsemblPlants" id="AET7Gv20857000.23"/>
    </source>
</evidence>
<proteinExistence type="predicted"/>
<dbReference type="Gramene" id="AET7Gv20857000.23">
    <property type="protein sequence ID" value="AET7Gv20857000.23"/>
    <property type="gene ID" value="AET7Gv20857000"/>
</dbReference>
<reference evidence="1" key="3">
    <citation type="journal article" date="2017" name="Nature">
        <title>Genome sequence of the progenitor of the wheat D genome Aegilops tauschii.</title>
        <authorList>
            <person name="Luo M.C."/>
            <person name="Gu Y.Q."/>
            <person name="Puiu D."/>
            <person name="Wang H."/>
            <person name="Twardziok S.O."/>
            <person name="Deal K.R."/>
            <person name="Huo N."/>
            <person name="Zhu T."/>
            <person name="Wang L."/>
            <person name="Wang Y."/>
            <person name="McGuire P.E."/>
            <person name="Liu S."/>
            <person name="Long H."/>
            <person name="Ramasamy R.K."/>
            <person name="Rodriguez J.C."/>
            <person name="Van S.L."/>
            <person name="Yuan L."/>
            <person name="Wang Z."/>
            <person name="Xia Z."/>
            <person name="Xiao L."/>
            <person name="Anderson O.D."/>
            <person name="Ouyang S."/>
            <person name="Liang Y."/>
            <person name="Zimin A.V."/>
            <person name="Pertea G."/>
            <person name="Qi P."/>
            <person name="Bennetzen J.L."/>
            <person name="Dai X."/>
            <person name="Dawson M.W."/>
            <person name="Muller H.G."/>
            <person name="Kugler K."/>
            <person name="Rivarola-Duarte L."/>
            <person name="Spannagl M."/>
            <person name="Mayer K.F.X."/>
            <person name="Lu F.H."/>
            <person name="Bevan M.W."/>
            <person name="Leroy P."/>
            <person name="Li P."/>
            <person name="You F.M."/>
            <person name="Sun Q."/>
            <person name="Liu Z."/>
            <person name="Lyons E."/>
            <person name="Wicker T."/>
            <person name="Salzberg S.L."/>
            <person name="Devos K.M."/>
            <person name="Dvorak J."/>
        </authorList>
    </citation>
    <scope>NUCLEOTIDE SEQUENCE [LARGE SCALE GENOMIC DNA]</scope>
    <source>
        <strain evidence="1">cv. AL8/78</strain>
    </source>
</reference>
<name>A0A453S8Y3_AEGTS</name>
<dbReference type="AlphaFoldDB" id="A0A453S8Y3"/>
<dbReference type="EnsemblPlants" id="AET7Gv20857000.23">
    <property type="protein sequence ID" value="AET7Gv20857000.23"/>
    <property type="gene ID" value="AET7Gv20857000"/>
</dbReference>
<accession>A0A453S8Y3</accession>
<reference evidence="2" key="2">
    <citation type="journal article" date="2017" name="Nat. Plants">
        <title>The Aegilops tauschii genome reveals multiple impacts of transposons.</title>
        <authorList>
            <person name="Zhao G."/>
            <person name="Zou C."/>
            <person name="Li K."/>
            <person name="Wang K."/>
            <person name="Li T."/>
            <person name="Gao L."/>
            <person name="Zhang X."/>
            <person name="Wang H."/>
            <person name="Yang Z."/>
            <person name="Liu X."/>
            <person name="Jiang W."/>
            <person name="Mao L."/>
            <person name="Kong X."/>
            <person name="Jiao Y."/>
            <person name="Jia J."/>
        </authorList>
    </citation>
    <scope>NUCLEOTIDE SEQUENCE [LARGE SCALE GENOMIC DNA]</scope>
    <source>
        <strain evidence="2">cv. AL8/78</strain>
    </source>
</reference>
<protein>
    <submittedName>
        <fullName evidence="1">Uncharacterized protein</fullName>
    </submittedName>
</protein>
<dbReference type="Proteomes" id="UP000015105">
    <property type="component" value="Chromosome 7D"/>
</dbReference>
<keyword evidence="2" id="KW-1185">Reference proteome</keyword>